<dbReference type="GO" id="GO:0015074">
    <property type="term" value="P:DNA integration"/>
    <property type="evidence" value="ECO:0007669"/>
    <property type="project" value="InterPro"/>
</dbReference>
<dbReference type="InterPro" id="IPR012337">
    <property type="entry name" value="RNaseH-like_sf"/>
</dbReference>
<dbReference type="NCBIfam" id="NF033563">
    <property type="entry name" value="transpos_IS30"/>
    <property type="match status" value="1"/>
</dbReference>
<protein>
    <submittedName>
        <fullName evidence="2">IS30 family transposase</fullName>
    </submittedName>
</protein>
<feature type="domain" description="Integrase catalytic" evidence="1">
    <location>
        <begin position="1"/>
        <end position="148"/>
    </location>
</feature>
<comment type="caution">
    <text evidence="2">The sequence shown here is derived from an EMBL/GenBank/DDBJ whole genome shotgun (WGS) entry which is preliminary data.</text>
</comment>
<dbReference type="InterPro" id="IPR051917">
    <property type="entry name" value="Transposase-Integrase"/>
</dbReference>
<dbReference type="Proteomes" id="UP000540989">
    <property type="component" value="Unassembled WGS sequence"/>
</dbReference>
<accession>A0A7W7ZKL8</accession>
<gene>
    <name evidence="2" type="ORF">HDF16_006233</name>
</gene>
<sequence>GHWEGDLLSGSGNSHIATLVERHSRFTILVKVSSKDTATVVAALTRQVRKLPASLRRSLTWDRGLEMAKHKTFTVATKVNVYFCDPQSPWQRGTNENTNGLLRQYFPRKTDLSGYSQADLNKVALRLNQRPRKTLDFETPASKLHASVASTG</sequence>
<proteinExistence type="predicted"/>
<evidence type="ECO:0000313" key="3">
    <source>
        <dbReference type="Proteomes" id="UP000540989"/>
    </source>
</evidence>
<dbReference type="SUPFAM" id="SSF53098">
    <property type="entry name" value="Ribonuclease H-like"/>
    <property type="match status" value="1"/>
</dbReference>
<dbReference type="Pfam" id="PF00665">
    <property type="entry name" value="rve"/>
    <property type="match status" value="1"/>
</dbReference>
<dbReference type="GO" id="GO:0032196">
    <property type="term" value="P:transposition"/>
    <property type="evidence" value="ECO:0007669"/>
    <property type="project" value="TreeGrafter"/>
</dbReference>
<dbReference type="GO" id="GO:0003676">
    <property type="term" value="F:nucleic acid binding"/>
    <property type="evidence" value="ECO:0007669"/>
    <property type="project" value="InterPro"/>
</dbReference>
<dbReference type="InterPro" id="IPR053392">
    <property type="entry name" value="Transposase_IS30-like"/>
</dbReference>
<evidence type="ECO:0000313" key="2">
    <source>
        <dbReference type="EMBL" id="MBB5061497.1"/>
    </source>
</evidence>
<dbReference type="AlphaFoldDB" id="A0A7W7ZKL8"/>
<keyword evidence="3" id="KW-1185">Reference proteome</keyword>
<dbReference type="EMBL" id="JACHIP010000047">
    <property type="protein sequence ID" value="MBB5061497.1"/>
    <property type="molecule type" value="Genomic_DNA"/>
</dbReference>
<dbReference type="PROSITE" id="PS50994">
    <property type="entry name" value="INTEGRASE"/>
    <property type="match status" value="1"/>
</dbReference>
<dbReference type="PANTHER" id="PTHR10948">
    <property type="entry name" value="TRANSPOSASE"/>
    <property type="match status" value="1"/>
</dbReference>
<dbReference type="RefSeq" id="WP_184224401.1">
    <property type="nucleotide sequence ID" value="NZ_JACHIP010000047.1"/>
</dbReference>
<dbReference type="GO" id="GO:0004803">
    <property type="term" value="F:transposase activity"/>
    <property type="evidence" value="ECO:0007669"/>
    <property type="project" value="TreeGrafter"/>
</dbReference>
<dbReference type="InterPro" id="IPR001584">
    <property type="entry name" value="Integrase_cat-core"/>
</dbReference>
<organism evidence="2 3">
    <name type="scientific">Granulicella aggregans</name>
    <dbReference type="NCBI Taxonomy" id="474949"/>
    <lineage>
        <taxon>Bacteria</taxon>
        <taxon>Pseudomonadati</taxon>
        <taxon>Acidobacteriota</taxon>
        <taxon>Terriglobia</taxon>
        <taxon>Terriglobales</taxon>
        <taxon>Acidobacteriaceae</taxon>
        <taxon>Granulicella</taxon>
    </lineage>
</organism>
<dbReference type="InterPro" id="IPR036397">
    <property type="entry name" value="RNaseH_sf"/>
</dbReference>
<dbReference type="GO" id="GO:0005829">
    <property type="term" value="C:cytosol"/>
    <property type="evidence" value="ECO:0007669"/>
    <property type="project" value="TreeGrafter"/>
</dbReference>
<evidence type="ECO:0000259" key="1">
    <source>
        <dbReference type="PROSITE" id="PS50994"/>
    </source>
</evidence>
<name>A0A7W7ZKL8_9BACT</name>
<feature type="non-terminal residue" evidence="2">
    <location>
        <position position="1"/>
    </location>
</feature>
<dbReference type="PANTHER" id="PTHR10948:SF23">
    <property type="entry name" value="TRANSPOSASE INSI FOR INSERTION SEQUENCE ELEMENT IS30A-RELATED"/>
    <property type="match status" value="1"/>
</dbReference>
<reference evidence="2 3" key="1">
    <citation type="submission" date="2020-08" db="EMBL/GenBank/DDBJ databases">
        <title>Genomic Encyclopedia of Type Strains, Phase IV (KMG-V): Genome sequencing to study the core and pangenomes of soil and plant-associated prokaryotes.</title>
        <authorList>
            <person name="Whitman W."/>
        </authorList>
    </citation>
    <scope>NUCLEOTIDE SEQUENCE [LARGE SCALE GENOMIC DNA]</scope>
    <source>
        <strain evidence="2 3">M8UP14</strain>
    </source>
</reference>
<dbReference type="Gene3D" id="3.30.420.10">
    <property type="entry name" value="Ribonuclease H-like superfamily/Ribonuclease H"/>
    <property type="match status" value="1"/>
</dbReference>